<reference evidence="2" key="1">
    <citation type="submission" date="2022-11" db="UniProtKB">
        <authorList>
            <consortium name="WormBaseParasite"/>
        </authorList>
    </citation>
    <scope>IDENTIFICATION</scope>
</reference>
<proteinExistence type="predicted"/>
<name>A0AC34R153_9BILA</name>
<dbReference type="Proteomes" id="UP000887576">
    <property type="component" value="Unplaced"/>
</dbReference>
<accession>A0AC34R153</accession>
<sequence>MCTPRGTFKNCFVGHVKIMHALDHPHLPLVHPLIEHLQPGARIHIHGKVHLDDGEQFVVDFLSGPHIVLHVNFRVTQHILVLNACSHGNWGAEVRHDVHLHDHDHFDLQIIVHESHFGIELNGNKIGYFDHRFPYESVEAIGIRGGIHVKRVEFHGFPFQAGWHDPHTHDFGHPGYIGYGTDSYVPPQFPQGHNYGQHWQ</sequence>
<protein>
    <submittedName>
        <fullName evidence="2">Galectin</fullName>
    </submittedName>
</protein>
<evidence type="ECO:0000313" key="1">
    <source>
        <dbReference type="Proteomes" id="UP000887576"/>
    </source>
</evidence>
<organism evidence="1 2">
    <name type="scientific">Panagrolaimus sp. JU765</name>
    <dbReference type="NCBI Taxonomy" id="591449"/>
    <lineage>
        <taxon>Eukaryota</taxon>
        <taxon>Metazoa</taxon>
        <taxon>Ecdysozoa</taxon>
        <taxon>Nematoda</taxon>
        <taxon>Chromadorea</taxon>
        <taxon>Rhabditida</taxon>
        <taxon>Tylenchina</taxon>
        <taxon>Panagrolaimomorpha</taxon>
        <taxon>Panagrolaimoidea</taxon>
        <taxon>Panagrolaimidae</taxon>
        <taxon>Panagrolaimus</taxon>
    </lineage>
</organism>
<dbReference type="WBParaSite" id="JU765_v2.g2420.t1">
    <property type="protein sequence ID" value="JU765_v2.g2420.t1"/>
    <property type="gene ID" value="JU765_v2.g2420"/>
</dbReference>
<evidence type="ECO:0000313" key="2">
    <source>
        <dbReference type="WBParaSite" id="JU765_v2.g2420.t1"/>
    </source>
</evidence>